<evidence type="ECO:0000256" key="4">
    <source>
        <dbReference type="ARBA" id="ARBA00022452"/>
    </source>
</evidence>
<keyword evidence="6" id="KW-0472">Membrane</keyword>
<dbReference type="AlphaFoldDB" id="A0A2W4QWM0"/>
<comment type="caution">
    <text evidence="10">The sequence shown here is derived from an EMBL/GenBank/DDBJ whole genome shotgun (WGS) entry which is preliminary data.</text>
</comment>
<proteinExistence type="inferred from homology"/>
<comment type="subcellular location">
    <subcellularLocation>
        <location evidence="1">Cell outer membrane</location>
    </subcellularLocation>
</comment>
<evidence type="ECO:0000256" key="5">
    <source>
        <dbReference type="ARBA" id="ARBA00022692"/>
    </source>
</evidence>
<dbReference type="EMBL" id="QJPH01000425">
    <property type="protein sequence ID" value="PZN74499.1"/>
    <property type="molecule type" value="Genomic_DNA"/>
</dbReference>
<dbReference type="Proteomes" id="UP000249396">
    <property type="component" value="Unassembled WGS sequence"/>
</dbReference>
<dbReference type="PANTHER" id="PTHR30026">
    <property type="entry name" value="OUTER MEMBRANE PROTEIN TOLC"/>
    <property type="match status" value="1"/>
</dbReference>
<dbReference type="SUPFAM" id="SSF56954">
    <property type="entry name" value="Outer membrane efflux proteins (OEP)"/>
    <property type="match status" value="1"/>
</dbReference>
<gene>
    <name evidence="10" type="ORF">DM484_21140</name>
</gene>
<name>A0A2W4QWM0_9GAMM</name>
<keyword evidence="5" id="KW-0812">Transmembrane</keyword>
<evidence type="ECO:0000256" key="8">
    <source>
        <dbReference type="SAM" id="Coils"/>
    </source>
</evidence>
<keyword evidence="7" id="KW-0998">Cell outer membrane</keyword>
<dbReference type="GO" id="GO:1990281">
    <property type="term" value="C:efflux pump complex"/>
    <property type="evidence" value="ECO:0007669"/>
    <property type="project" value="TreeGrafter"/>
</dbReference>
<sequence>MLTMHRFPPFFLLVVATVVTQAADPPSMQESPRLVSAKAAALGLEQLLDLAFERNPDLQAAQERIGQAEAQVAEAAAAFYPKLTGAVGYSYTNNPALAFSAIVSQRRYEPTMNINQPGFVENFRPELIGSMSLFRGGQDYYRKKAAELGVEAAELERSALHNRLAASVTAAYYAVLAAPKQVEAARHSLEAVDSELKNARILHNEGALLKSDVLSLEVRRSQARETELKALNAVELTRSGLRTLLGLDTSEALEVRESADKPYPSQQDNLSGLITQALVQRPEMQAAARQIEMREKEVRAEQGGHLPRVNAYAAYGINNRTPAFNFNNDNLTMGVNAEIDLFSGGATVARVAGAERKLAEAQAIRERTRLEIEDDVRKAQANLVEAQQRKEVAEAATHSAREALRLVREQYRAGAATVTRYLEAEADQAQSEIREVSANYDAKVATAFLQQAIGTWK</sequence>
<evidence type="ECO:0000256" key="1">
    <source>
        <dbReference type="ARBA" id="ARBA00004442"/>
    </source>
</evidence>
<evidence type="ECO:0000256" key="3">
    <source>
        <dbReference type="ARBA" id="ARBA00022448"/>
    </source>
</evidence>
<accession>A0A2W4QWM0</accession>
<dbReference type="InterPro" id="IPR003423">
    <property type="entry name" value="OMP_efflux"/>
</dbReference>
<dbReference type="GO" id="GO:0015288">
    <property type="term" value="F:porin activity"/>
    <property type="evidence" value="ECO:0007669"/>
    <property type="project" value="TreeGrafter"/>
</dbReference>
<dbReference type="InterPro" id="IPR051906">
    <property type="entry name" value="TolC-like"/>
</dbReference>
<evidence type="ECO:0000256" key="2">
    <source>
        <dbReference type="ARBA" id="ARBA00007613"/>
    </source>
</evidence>
<evidence type="ECO:0000313" key="11">
    <source>
        <dbReference type="Proteomes" id="UP000249396"/>
    </source>
</evidence>
<dbReference type="Pfam" id="PF02321">
    <property type="entry name" value="OEP"/>
    <property type="match status" value="2"/>
</dbReference>
<feature type="chain" id="PRO_5016045086" evidence="9">
    <location>
        <begin position="23"/>
        <end position="457"/>
    </location>
</feature>
<reference evidence="10 11" key="1">
    <citation type="journal article" date="2018" name="Aquat. Microb. Ecol.">
        <title>Gammaproteobacterial methanotrophs dominate.</title>
        <authorList>
            <person name="Rissanen A.J."/>
            <person name="Saarenheimo J."/>
            <person name="Tiirola M."/>
            <person name="Peura S."/>
            <person name="Aalto S.L."/>
            <person name="Karvinen A."/>
            <person name="Nykanen H."/>
        </authorList>
    </citation>
    <scope>NUCLEOTIDE SEQUENCE [LARGE SCALE GENOMIC DNA]</scope>
    <source>
        <strain evidence="10">AMbin10</strain>
    </source>
</reference>
<organism evidence="10 11">
    <name type="scientific">Candidatus Methylumidiphilus alinenensis</name>
    <dbReference type="NCBI Taxonomy" id="2202197"/>
    <lineage>
        <taxon>Bacteria</taxon>
        <taxon>Pseudomonadati</taxon>
        <taxon>Pseudomonadota</taxon>
        <taxon>Gammaproteobacteria</taxon>
        <taxon>Methylococcales</taxon>
        <taxon>Candidatus Methylumidiphilus</taxon>
    </lineage>
</organism>
<keyword evidence="9" id="KW-0732">Signal</keyword>
<evidence type="ECO:0000313" key="10">
    <source>
        <dbReference type="EMBL" id="PZN74499.1"/>
    </source>
</evidence>
<dbReference type="GO" id="GO:0009279">
    <property type="term" value="C:cell outer membrane"/>
    <property type="evidence" value="ECO:0007669"/>
    <property type="project" value="UniProtKB-SubCell"/>
</dbReference>
<feature type="signal peptide" evidence="9">
    <location>
        <begin position="1"/>
        <end position="22"/>
    </location>
</feature>
<dbReference type="Gene3D" id="1.20.1600.10">
    <property type="entry name" value="Outer membrane efflux proteins (OEP)"/>
    <property type="match status" value="1"/>
</dbReference>
<dbReference type="PANTHER" id="PTHR30026:SF20">
    <property type="entry name" value="OUTER MEMBRANE PROTEIN TOLC"/>
    <property type="match status" value="1"/>
</dbReference>
<evidence type="ECO:0000256" key="6">
    <source>
        <dbReference type="ARBA" id="ARBA00023136"/>
    </source>
</evidence>
<dbReference type="GO" id="GO:0015562">
    <property type="term" value="F:efflux transmembrane transporter activity"/>
    <property type="evidence" value="ECO:0007669"/>
    <property type="project" value="InterPro"/>
</dbReference>
<comment type="similarity">
    <text evidence="2">Belongs to the outer membrane factor (OMF) (TC 1.B.17) family.</text>
</comment>
<protein>
    <submittedName>
        <fullName evidence="10">TolC family protein</fullName>
    </submittedName>
</protein>
<evidence type="ECO:0000256" key="7">
    <source>
        <dbReference type="ARBA" id="ARBA00023237"/>
    </source>
</evidence>
<keyword evidence="4" id="KW-1134">Transmembrane beta strand</keyword>
<feature type="coiled-coil region" evidence="8">
    <location>
        <begin position="351"/>
        <end position="439"/>
    </location>
</feature>
<keyword evidence="8" id="KW-0175">Coiled coil</keyword>
<evidence type="ECO:0000256" key="9">
    <source>
        <dbReference type="SAM" id="SignalP"/>
    </source>
</evidence>
<keyword evidence="3" id="KW-0813">Transport</keyword>